<feature type="compositionally biased region" description="Low complexity" evidence="1">
    <location>
        <begin position="578"/>
        <end position="601"/>
    </location>
</feature>
<feature type="compositionally biased region" description="Low complexity" evidence="1">
    <location>
        <begin position="894"/>
        <end position="912"/>
    </location>
</feature>
<organism evidence="2 3">
    <name type="scientific">Meripilus lineatus</name>
    <dbReference type="NCBI Taxonomy" id="2056292"/>
    <lineage>
        <taxon>Eukaryota</taxon>
        <taxon>Fungi</taxon>
        <taxon>Dikarya</taxon>
        <taxon>Basidiomycota</taxon>
        <taxon>Agaricomycotina</taxon>
        <taxon>Agaricomycetes</taxon>
        <taxon>Polyporales</taxon>
        <taxon>Meripilaceae</taxon>
        <taxon>Meripilus</taxon>
    </lineage>
</organism>
<feature type="compositionally biased region" description="Basic and acidic residues" evidence="1">
    <location>
        <begin position="470"/>
        <end position="500"/>
    </location>
</feature>
<feature type="compositionally biased region" description="Low complexity" evidence="1">
    <location>
        <begin position="695"/>
        <end position="708"/>
    </location>
</feature>
<gene>
    <name evidence="2" type="ORF">NLI96_g4689</name>
</gene>
<sequence length="1077" mass="116064">METATNGKVLRRANPSTIQDKFLVGYQGWFTCHGDGKPLDPHHHGWLHWMTYPIPHGGRPNTDLWPDVSEYSPSELYPAPGLKFRSGEQAYLFSSRNARTVQRHFHWMAMHGVDGAFLQRFAGQCDLTAGNHAIRNQRDEVGVRVREAAEKEGRVFAIMYDVTGVAPDKIQQVIESDWIHLVREKAVLDSPSYLREKGKIVVALWGFGFADTRHKPQTVRNITNFIRNNTPGGAYIIGGVPAHWRTSNSDADVNPEFVNVWLEEFDALSPWTVGRYNSLEDADRFAEEKIKPDLELIRKRNEEFEIGRGGKRKVDYMPVVLPGGSGFNLSEGKWSWNGIPRRGGNFLWRQLFNVRRQNVRIIYGAMWDEYDEGTAFLPVVQNKRLVPKHEKYNFMALDEDGFDLPPDWYMRICGFAVEGLRGERMIHETFPNKELQDYWSTRPRYEEGATSSSSSAGGSGSTYGYGVGTDQEKEKSGEKTESWEEWQKKEEEKEKQKADEPPPPPYSLEADSADVPPQTPISQAPVVPPSASRPTPTPSPVPSLGSTAQAAVHPNIRRSSLNAFAGHHASLGHPATPPANTRPTSTPSPSLSPRPAAAVASHQAPPPVSSNSRPSRQPTGGSPSPSNWQANSQYGPQGSAPSVSSLADDFGRQTLTSSPPPRVESLHHAQAHPMSGGPGSGTGPHVQASTKPINPYAAPPATTQPYGPSSFYQQAVPSHSASGAPYGSGFPVGQSSTTPYSVPGQGGYSPSPNRQDSMPLPNSGPGANTSSWSQPAWPPTEWGQPQQQQSQFPYQPYQPKRNQNSGNQAHQHTGYQPSYVSSYGNSLPGGPAPPPSLQSRPSVSGPHGYSSPEPVSSLPYLSEPNATVPSTSPPPPNTSSPPPLHGPSPPPKPSHSSSTYSTGSDGGDFSFPMAQPSANTQDFYNAPSHGQSHGPSFPPQHQGSGYFGAGESEGSGYPPYGQPGPSGFPTPGSEGYGTPGLGGFTAGPPMFPSPASNYPPPPVHHSRPTYGAGGSSYYSGGGSTMGGFSGLSARDLSQGFSASAAYISNQMGRATGQGGSLHTIAQSSEKWFGKLKK</sequence>
<dbReference type="CDD" id="cd11576">
    <property type="entry name" value="GH99_GH71_like_2"/>
    <property type="match status" value="1"/>
</dbReference>
<feature type="compositionally biased region" description="Pro residues" evidence="1">
    <location>
        <begin position="989"/>
        <end position="1003"/>
    </location>
</feature>
<proteinExistence type="predicted"/>
<reference evidence="2" key="1">
    <citation type="submission" date="2022-07" db="EMBL/GenBank/DDBJ databases">
        <title>Genome Sequence of Physisporinus lineatus.</title>
        <authorList>
            <person name="Buettner E."/>
        </authorList>
    </citation>
    <scope>NUCLEOTIDE SEQUENCE</scope>
    <source>
        <strain evidence="2">VT162</strain>
    </source>
</reference>
<feature type="compositionally biased region" description="Polar residues" evidence="1">
    <location>
        <begin position="710"/>
        <end position="721"/>
    </location>
</feature>
<protein>
    <recommendedName>
        <fullName evidence="4">Xylosidase/arabinosidase</fullName>
    </recommendedName>
</protein>
<evidence type="ECO:0000313" key="3">
    <source>
        <dbReference type="Proteomes" id="UP001212997"/>
    </source>
</evidence>
<feature type="compositionally biased region" description="Low complexity" evidence="1">
    <location>
        <begin position="784"/>
        <end position="799"/>
    </location>
</feature>
<feature type="compositionally biased region" description="Gly residues" evidence="1">
    <location>
        <begin position="457"/>
        <end position="467"/>
    </location>
</feature>
<comment type="caution">
    <text evidence="2">The sequence shown here is derived from an EMBL/GenBank/DDBJ whole genome shotgun (WGS) entry which is preliminary data.</text>
</comment>
<feature type="compositionally biased region" description="Pro residues" evidence="1">
    <location>
        <begin position="871"/>
        <end position="893"/>
    </location>
</feature>
<name>A0AAD5V645_9APHY</name>
<feature type="compositionally biased region" description="Polar residues" evidence="1">
    <location>
        <begin position="916"/>
        <end position="943"/>
    </location>
</feature>
<accession>A0AAD5V645</accession>
<feature type="compositionally biased region" description="Polar residues" evidence="1">
    <location>
        <begin position="800"/>
        <end position="825"/>
    </location>
</feature>
<keyword evidence="3" id="KW-1185">Reference proteome</keyword>
<dbReference type="Gene3D" id="3.20.20.80">
    <property type="entry name" value="Glycosidases"/>
    <property type="match status" value="1"/>
</dbReference>
<evidence type="ECO:0000256" key="1">
    <source>
        <dbReference type="SAM" id="MobiDB-lite"/>
    </source>
</evidence>
<feature type="compositionally biased region" description="Polar residues" evidence="1">
    <location>
        <begin position="765"/>
        <end position="774"/>
    </location>
</feature>
<feature type="compositionally biased region" description="Gly residues" evidence="1">
    <location>
        <begin position="974"/>
        <end position="985"/>
    </location>
</feature>
<feature type="compositionally biased region" description="Low complexity" evidence="1">
    <location>
        <begin position="609"/>
        <end position="618"/>
    </location>
</feature>
<dbReference type="AlphaFoldDB" id="A0AAD5V645"/>
<dbReference type="EMBL" id="JANAWD010000141">
    <property type="protein sequence ID" value="KAJ3485807.1"/>
    <property type="molecule type" value="Genomic_DNA"/>
</dbReference>
<evidence type="ECO:0008006" key="4">
    <source>
        <dbReference type="Google" id="ProtNLM"/>
    </source>
</evidence>
<evidence type="ECO:0000313" key="2">
    <source>
        <dbReference type="EMBL" id="KAJ3485807.1"/>
    </source>
</evidence>
<feature type="compositionally biased region" description="Polar residues" evidence="1">
    <location>
        <begin position="619"/>
        <end position="645"/>
    </location>
</feature>
<dbReference type="Proteomes" id="UP001212997">
    <property type="component" value="Unassembled WGS sequence"/>
</dbReference>
<feature type="region of interest" description="Disordered" evidence="1">
    <location>
        <begin position="445"/>
        <end position="1017"/>
    </location>
</feature>